<evidence type="ECO:0000256" key="1">
    <source>
        <dbReference type="ARBA" id="ARBA00004141"/>
    </source>
</evidence>
<evidence type="ECO:0000256" key="6">
    <source>
        <dbReference type="ARBA" id="ARBA00023180"/>
    </source>
</evidence>
<accession>A0A0L7KSW7</accession>
<feature type="transmembrane region" description="Helical" evidence="7">
    <location>
        <begin position="54"/>
        <end position="75"/>
    </location>
</feature>
<evidence type="ECO:0000256" key="2">
    <source>
        <dbReference type="ARBA" id="ARBA00006058"/>
    </source>
</evidence>
<keyword evidence="9" id="KW-1185">Reference proteome</keyword>
<dbReference type="EMBL" id="JTDY01006013">
    <property type="protein sequence ID" value="KOB66373.1"/>
    <property type="molecule type" value="Genomic_DNA"/>
</dbReference>
<keyword evidence="3 7" id="KW-0812">Transmembrane</keyword>
<protein>
    <submittedName>
        <fullName evidence="8">Prominin</fullName>
    </submittedName>
</protein>
<feature type="transmembrane region" description="Helical" evidence="7">
    <location>
        <begin position="87"/>
        <end position="107"/>
    </location>
</feature>
<evidence type="ECO:0000256" key="3">
    <source>
        <dbReference type="ARBA" id="ARBA00022692"/>
    </source>
</evidence>
<proteinExistence type="inferred from homology"/>
<dbReference type="Proteomes" id="UP000037510">
    <property type="component" value="Unassembled WGS sequence"/>
</dbReference>
<feature type="non-terminal residue" evidence="8">
    <location>
        <position position="1"/>
    </location>
</feature>
<dbReference type="GO" id="GO:0016020">
    <property type="term" value="C:membrane"/>
    <property type="evidence" value="ECO:0007669"/>
    <property type="project" value="UniProtKB-SubCell"/>
</dbReference>
<evidence type="ECO:0000256" key="7">
    <source>
        <dbReference type="SAM" id="Phobius"/>
    </source>
</evidence>
<dbReference type="InterPro" id="IPR008795">
    <property type="entry name" value="Prominin"/>
</dbReference>
<dbReference type="AlphaFoldDB" id="A0A0L7KSW7"/>
<evidence type="ECO:0000256" key="4">
    <source>
        <dbReference type="ARBA" id="ARBA00022989"/>
    </source>
</evidence>
<keyword evidence="4 7" id="KW-1133">Transmembrane helix</keyword>
<sequence>MNDMPLCDTEKQLLQLRTLGVENLTGAITNARKDFMSLTSAISTQTEQVREACIVVLGFVTALILMALLCGCGHAKNHAQRTLKVSAVWICVASLILWGMISTIFLITGHAEIYVCHALWDSPQYPILTALFDRPSPVLSNNEDCEKDRPAYVVFQLDKILDVNKETSYFEWAELQADLGRLKSSVDVGLLKTISISFSRLLSQILAVSDVNLAKYRMDYNVPVVGKDLPSLADQLENIAAQVTDLTTAGRLETLALGAAESRLGVQTDRVGAATDAVQTETEHISQPHPYGTVLYQQSGGCYSSKAGKHAARCRPLFTVYAAARTLLCTNYISSLVTTALTPLCVKLWRIYGWEVKNGEAINLANLRTGQQETPTTAPCDGSNWNTPG</sequence>
<keyword evidence="6" id="KW-0325">Glycoprotein</keyword>
<reference evidence="8 9" key="1">
    <citation type="journal article" date="2015" name="Genome Biol. Evol.">
        <title>The genome of winter moth (Operophtera brumata) provides a genomic perspective on sexual dimorphism and phenology.</title>
        <authorList>
            <person name="Derks M.F."/>
            <person name="Smit S."/>
            <person name="Salis L."/>
            <person name="Schijlen E."/>
            <person name="Bossers A."/>
            <person name="Mateman C."/>
            <person name="Pijl A.S."/>
            <person name="de Ridder D."/>
            <person name="Groenen M.A."/>
            <person name="Visser M.E."/>
            <person name="Megens H.J."/>
        </authorList>
    </citation>
    <scope>NUCLEOTIDE SEQUENCE [LARGE SCALE GENOMIC DNA]</scope>
    <source>
        <strain evidence="8">WM2013NL</strain>
        <tissue evidence="8">Head and thorax</tissue>
    </source>
</reference>
<comment type="subcellular location">
    <subcellularLocation>
        <location evidence="1">Membrane</location>
        <topology evidence="1">Multi-pass membrane protein</topology>
    </subcellularLocation>
</comment>
<evidence type="ECO:0000313" key="9">
    <source>
        <dbReference type="Proteomes" id="UP000037510"/>
    </source>
</evidence>
<name>A0A0L7KSW7_OPEBR</name>
<organism evidence="8 9">
    <name type="scientific">Operophtera brumata</name>
    <name type="common">Winter moth</name>
    <name type="synonym">Phalaena brumata</name>
    <dbReference type="NCBI Taxonomy" id="104452"/>
    <lineage>
        <taxon>Eukaryota</taxon>
        <taxon>Metazoa</taxon>
        <taxon>Ecdysozoa</taxon>
        <taxon>Arthropoda</taxon>
        <taxon>Hexapoda</taxon>
        <taxon>Insecta</taxon>
        <taxon>Pterygota</taxon>
        <taxon>Neoptera</taxon>
        <taxon>Endopterygota</taxon>
        <taxon>Lepidoptera</taxon>
        <taxon>Glossata</taxon>
        <taxon>Ditrysia</taxon>
        <taxon>Geometroidea</taxon>
        <taxon>Geometridae</taxon>
        <taxon>Larentiinae</taxon>
        <taxon>Operophtera</taxon>
    </lineage>
</organism>
<keyword evidence="5 7" id="KW-0472">Membrane</keyword>
<comment type="similarity">
    <text evidence="2">Belongs to the prominin family.</text>
</comment>
<dbReference type="PANTHER" id="PTHR22730:SF1">
    <property type="entry name" value="PROMININ-LIKE PROTEIN"/>
    <property type="match status" value="1"/>
</dbReference>
<evidence type="ECO:0000256" key="5">
    <source>
        <dbReference type="ARBA" id="ARBA00023136"/>
    </source>
</evidence>
<gene>
    <name evidence="8" type="ORF">OBRU01_21305</name>
</gene>
<comment type="caution">
    <text evidence="8">The sequence shown here is derived from an EMBL/GenBank/DDBJ whole genome shotgun (WGS) entry which is preliminary data.</text>
</comment>
<feature type="non-terminal residue" evidence="8">
    <location>
        <position position="389"/>
    </location>
</feature>
<dbReference type="PANTHER" id="PTHR22730">
    <property type="entry name" value="PROMININ PROM PROTEIN"/>
    <property type="match status" value="1"/>
</dbReference>
<evidence type="ECO:0000313" key="8">
    <source>
        <dbReference type="EMBL" id="KOB66373.1"/>
    </source>
</evidence>
<dbReference type="STRING" id="104452.A0A0L7KSW7"/>